<dbReference type="AlphaFoldDB" id="A0A0B4CJV1"/>
<evidence type="ECO:0000256" key="1">
    <source>
        <dbReference type="ARBA" id="ARBA00004684"/>
    </source>
</evidence>
<evidence type="ECO:0000256" key="5">
    <source>
        <dbReference type="ARBA" id="ARBA00053028"/>
    </source>
</evidence>
<dbReference type="Proteomes" id="UP000031166">
    <property type="component" value="Unassembled WGS sequence"/>
</dbReference>
<dbReference type="SUPFAM" id="SSF48576">
    <property type="entry name" value="Terpenoid synthases"/>
    <property type="match status" value="1"/>
</dbReference>
<evidence type="ECO:0000256" key="2">
    <source>
        <dbReference type="ARBA" id="ARBA00006251"/>
    </source>
</evidence>
<dbReference type="InterPro" id="IPR002060">
    <property type="entry name" value="Squ/phyt_synthse"/>
</dbReference>
<dbReference type="Pfam" id="PF00494">
    <property type="entry name" value="SQS_PSY"/>
    <property type="match status" value="1"/>
</dbReference>
<comment type="pathway">
    <text evidence="1">Carotenoid biosynthesis; phytoene biosynthesis.</text>
</comment>
<dbReference type="GO" id="GO:0051996">
    <property type="term" value="F:squalene synthase [NAD(P)H] activity"/>
    <property type="evidence" value="ECO:0007669"/>
    <property type="project" value="InterPro"/>
</dbReference>
<dbReference type="GO" id="GO:0004311">
    <property type="term" value="F:geranylgeranyl diphosphate synthase activity"/>
    <property type="evidence" value="ECO:0007669"/>
    <property type="project" value="InterPro"/>
</dbReference>
<keyword evidence="3" id="KW-0808">Transferase</keyword>
<dbReference type="STRING" id="172043.RM53_11885"/>
<comment type="similarity">
    <text evidence="2">Belongs to the phytoene/squalene synthase family.</text>
</comment>
<reference evidence="6 7" key="1">
    <citation type="submission" date="2014-12" db="EMBL/GenBank/DDBJ databases">
        <title>Genome sequencing of Brevundimonas nasdae TPW30.</title>
        <authorList>
            <person name="Tan P.W."/>
            <person name="Chan K.-G."/>
        </authorList>
    </citation>
    <scope>NUCLEOTIDE SEQUENCE [LARGE SCALE GENOMIC DNA]</scope>
    <source>
        <strain evidence="6 7">TPW30</strain>
    </source>
</reference>
<name>A0A0B4CJV1_9CAUL</name>
<evidence type="ECO:0000313" key="7">
    <source>
        <dbReference type="Proteomes" id="UP000031166"/>
    </source>
</evidence>
<comment type="caution">
    <text evidence="6">The sequence shown here is derived from an EMBL/GenBank/DDBJ whole genome shotgun (WGS) entry which is preliminary data.</text>
</comment>
<dbReference type="InterPro" id="IPR033904">
    <property type="entry name" value="Trans_IPPS_HH"/>
</dbReference>
<dbReference type="SFLD" id="SFLDG01018">
    <property type="entry name" value="Squalene/Phytoene_Synthase_Lik"/>
    <property type="match status" value="1"/>
</dbReference>
<dbReference type="EMBL" id="JWSY01000020">
    <property type="protein sequence ID" value="KIC56732.1"/>
    <property type="molecule type" value="Genomic_DNA"/>
</dbReference>
<sequence length="310" mass="34008">MTDAVLDHSRQSMEQGSKSFAAAARLFPAAIRDDAWMLYSWCRHCDDEIDGQVLGHGAVGIDPVLAGEKLDELRLRTAAALAGEPQTDPVFTAFQRVAMRHGIPADEAMDLLQGFEMDVVGRRYDTLEDTLDYAYHVAGVVGVMMARIMGVDDAPTLRRAQDLGLAFQLTNIARDVVEDAKGGRVYLPGVWLDEAGVPRDQVDQPQHRAAVARTAQRLVAAAEPFYASARWGLRDLNPRSAWAIATARGVYRSIGRHVSRAGVTAWDGRTSVDKAGKLMLLGRGGLIALWCKTLDAWREPPPRPALWTHV</sequence>
<keyword evidence="4" id="KW-0125">Carotenoid biosynthesis</keyword>
<dbReference type="InterPro" id="IPR019845">
    <property type="entry name" value="Squalene/phytoene_synthase_CS"/>
</dbReference>
<gene>
    <name evidence="6" type="ORF">RM53_11885</name>
</gene>
<dbReference type="FunFam" id="1.10.600.10:FF:000020">
    <property type="entry name" value="Phytoene synthase"/>
    <property type="match status" value="1"/>
</dbReference>
<accession>A0A0B4CJV1</accession>
<evidence type="ECO:0000313" key="6">
    <source>
        <dbReference type="EMBL" id="KIC56732.1"/>
    </source>
</evidence>
<dbReference type="SFLD" id="SFLDG01212">
    <property type="entry name" value="Phytoene_synthase_like"/>
    <property type="match status" value="1"/>
</dbReference>
<proteinExistence type="inferred from homology"/>
<dbReference type="InterPro" id="IPR008949">
    <property type="entry name" value="Isoprenoid_synthase_dom_sf"/>
</dbReference>
<dbReference type="Gene3D" id="1.10.600.10">
    <property type="entry name" value="Farnesyl Diphosphate Synthase"/>
    <property type="match status" value="1"/>
</dbReference>
<dbReference type="CDD" id="cd00683">
    <property type="entry name" value="Trans_IPPS_HH"/>
    <property type="match status" value="1"/>
</dbReference>
<organism evidence="6 7">
    <name type="scientific">Brevundimonas nasdae</name>
    <dbReference type="NCBI Taxonomy" id="172043"/>
    <lineage>
        <taxon>Bacteria</taxon>
        <taxon>Pseudomonadati</taxon>
        <taxon>Pseudomonadota</taxon>
        <taxon>Alphaproteobacteria</taxon>
        <taxon>Caulobacterales</taxon>
        <taxon>Caulobacteraceae</taxon>
        <taxon>Brevundimonas</taxon>
    </lineage>
</organism>
<evidence type="ECO:0000256" key="3">
    <source>
        <dbReference type="ARBA" id="ARBA00022679"/>
    </source>
</evidence>
<protein>
    <submittedName>
        <fullName evidence="6">Phytoene synthase</fullName>
    </submittedName>
</protein>
<dbReference type="PROSITE" id="PS01044">
    <property type="entry name" value="SQUALEN_PHYTOEN_SYN_1"/>
    <property type="match status" value="1"/>
</dbReference>
<dbReference type="PANTHER" id="PTHR31480">
    <property type="entry name" value="BIFUNCTIONAL LYCOPENE CYCLASE/PHYTOENE SYNTHASE"/>
    <property type="match status" value="1"/>
</dbReference>
<comment type="cofactor">
    <cofactor evidence="5">
        <name>ATP</name>
        <dbReference type="ChEBI" id="CHEBI:30616"/>
    </cofactor>
</comment>
<dbReference type="GO" id="GO:0016117">
    <property type="term" value="P:carotenoid biosynthetic process"/>
    <property type="evidence" value="ECO:0007669"/>
    <property type="project" value="UniProtKB-KW"/>
</dbReference>
<dbReference type="InterPro" id="IPR044843">
    <property type="entry name" value="Trans_IPPS_bact-type"/>
</dbReference>
<evidence type="ECO:0000256" key="4">
    <source>
        <dbReference type="ARBA" id="ARBA00022746"/>
    </source>
</evidence>
<dbReference type="PROSITE" id="PS01045">
    <property type="entry name" value="SQUALEN_PHYTOEN_SYN_2"/>
    <property type="match status" value="1"/>
</dbReference>
<dbReference type="SFLD" id="SFLDS00005">
    <property type="entry name" value="Isoprenoid_Synthase_Type_I"/>
    <property type="match status" value="1"/>
</dbReference>
<dbReference type="RefSeq" id="WP_039247019.1">
    <property type="nucleotide sequence ID" value="NZ_JWSY01000020.1"/>
</dbReference>